<evidence type="ECO:0000256" key="6">
    <source>
        <dbReference type="RuleBase" id="RU000682"/>
    </source>
</evidence>
<feature type="domain" description="Homeobox" evidence="7">
    <location>
        <begin position="147"/>
        <end position="207"/>
    </location>
</feature>
<dbReference type="PANTHER" id="PTHR24329">
    <property type="entry name" value="HOMEOBOX PROTEIN ARISTALESS"/>
    <property type="match status" value="1"/>
</dbReference>
<dbReference type="GO" id="GO:0000981">
    <property type="term" value="F:DNA-binding transcription factor activity, RNA polymerase II-specific"/>
    <property type="evidence" value="ECO:0007669"/>
    <property type="project" value="InterPro"/>
</dbReference>
<evidence type="ECO:0000256" key="3">
    <source>
        <dbReference type="ARBA" id="ARBA00023155"/>
    </source>
</evidence>
<evidence type="ECO:0000256" key="1">
    <source>
        <dbReference type="ARBA" id="ARBA00004123"/>
    </source>
</evidence>
<reference evidence="8 9" key="1">
    <citation type="journal article" date="2017" name="Curr. Biol.">
        <title>Genome architecture and evolution of a unichromosomal asexual nematode.</title>
        <authorList>
            <person name="Fradin H."/>
            <person name="Zegar C."/>
            <person name="Gutwein M."/>
            <person name="Lucas J."/>
            <person name="Kovtun M."/>
            <person name="Corcoran D."/>
            <person name="Baugh L.R."/>
            <person name="Kiontke K."/>
            <person name="Gunsalus K."/>
            <person name="Fitch D.H."/>
            <person name="Piano F."/>
        </authorList>
    </citation>
    <scope>NUCLEOTIDE SEQUENCE [LARGE SCALE GENOMIC DNA]</scope>
    <source>
        <strain evidence="8">PF1309</strain>
    </source>
</reference>
<evidence type="ECO:0000313" key="8">
    <source>
        <dbReference type="EMBL" id="PAV81622.1"/>
    </source>
</evidence>
<protein>
    <recommendedName>
        <fullName evidence="7">Homeobox domain-containing protein</fullName>
    </recommendedName>
</protein>
<comment type="subcellular location">
    <subcellularLocation>
        <location evidence="1 5 6">Nucleus</location>
    </subcellularLocation>
</comment>
<sequence length="256" mass="28385">MDYGYFAQATDGNSMTNPFQMNMGLTAAQNNSNAYGNPQSAAAHIYPQYANPYLAATGNRSLSSSSQCNSSVPVPVPSTTAASVASSYRQATQESLQAFFNSGLPYTLYQKSSLQHEAMTRAAAATTTLLPTISRALCGSGNPAERRKQRRIRTTFTSSQLKELERAFAETHYPDIYTREDIAMRIDLTEARVQVWFQNRRARWRKMKKIEDVKEACLGVDAENPNHDDTCDSDDVPRRIDDGQIDVKGINTMSIS</sequence>
<dbReference type="InterPro" id="IPR001356">
    <property type="entry name" value="HD"/>
</dbReference>
<name>A0A2A2L610_9BILA</name>
<gene>
    <name evidence="8" type="ORF">WR25_17478</name>
</gene>
<dbReference type="PROSITE" id="PS00027">
    <property type="entry name" value="HOMEOBOX_1"/>
    <property type="match status" value="1"/>
</dbReference>
<evidence type="ECO:0000256" key="2">
    <source>
        <dbReference type="ARBA" id="ARBA00023125"/>
    </source>
</evidence>
<keyword evidence="9" id="KW-1185">Reference proteome</keyword>
<dbReference type="SMART" id="SM00389">
    <property type="entry name" value="HOX"/>
    <property type="match status" value="1"/>
</dbReference>
<proteinExistence type="predicted"/>
<dbReference type="PANTHER" id="PTHR24329:SF543">
    <property type="entry name" value="FI01017P-RELATED"/>
    <property type="match status" value="1"/>
</dbReference>
<dbReference type="STRING" id="2018661.A0A2A2L610"/>
<dbReference type="EMBL" id="LIAE01007150">
    <property type="protein sequence ID" value="PAV81622.1"/>
    <property type="molecule type" value="Genomic_DNA"/>
</dbReference>
<comment type="caution">
    <text evidence="8">The sequence shown here is derived from an EMBL/GenBank/DDBJ whole genome shotgun (WGS) entry which is preliminary data.</text>
</comment>
<keyword evidence="3 5" id="KW-0371">Homeobox</keyword>
<evidence type="ECO:0000259" key="7">
    <source>
        <dbReference type="PROSITE" id="PS50071"/>
    </source>
</evidence>
<dbReference type="Proteomes" id="UP000218231">
    <property type="component" value="Unassembled WGS sequence"/>
</dbReference>
<dbReference type="CDD" id="cd00086">
    <property type="entry name" value="homeodomain"/>
    <property type="match status" value="1"/>
</dbReference>
<evidence type="ECO:0000313" key="9">
    <source>
        <dbReference type="Proteomes" id="UP000218231"/>
    </source>
</evidence>
<dbReference type="InterPro" id="IPR009057">
    <property type="entry name" value="Homeodomain-like_sf"/>
</dbReference>
<dbReference type="GO" id="GO:0005634">
    <property type="term" value="C:nucleus"/>
    <property type="evidence" value="ECO:0007669"/>
    <property type="project" value="UniProtKB-SubCell"/>
</dbReference>
<dbReference type="SUPFAM" id="SSF46689">
    <property type="entry name" value="Homeodomain-like"/>
    <property type="match status" value="1"/>
</dbReference>
<evidence type="ECO:0000256" key="5">
    <source>
        <dbReference type="PROSITE-ProRule" id="PRU00108"/>
    </source>
</evidence>
<feature type="DNA-binding region" description="Homeobox" evidence="5">
    <location>
        <begin position="149"/>
        <end position="208"/>
    </location>
</feature>
<dbReference type="GO" id="GO:0000977">
    <property type="term" value="F:RNA polymerase II transcription regulatory region sequence-specific DNA binding"/>
    <property type="evidence" value="ECO:0007669"/>
    <property type="project" value="TreeGrafter"/>
</dbReference>
<dbReference type="AlphaFoldDB" id="A0A2A2L610"/>
<keyword evidence="2 5" id="KW-0238">DNA-binding</keyword>
<dbReference type="PROSITE" id="PS50071">
    <property type="entry name" value="HOMEOBOX_2"/>
    <property type="match status" value="1"/>
</dbReference>
<dbReference type="OrthoDB" id="6159439at2759"/>
<dbReference type="FunFam" id="1.10.10.60:FF:000291">
    <property type="entry name" value="ALX homeobox protein 1"/>
    <property type="match status" value="1"/>
</dbReference>
<dbReference type="Pfam" id="PF00046">
    <property type="entry name" value="Homeodomain"/>
    <property type="match status" value="1"/>
</dbReference>
<keyword evidence="4 5" id="KW-0539">Nucleus</keyword>
<dbReference type="EMBL" id="LIAE01007150">
    <property type="protein sequence ID" value="PAV81621.1"/>
    <property type="molecule type" value="Genomic_DNA"/>
</dbReference>
<dbReference type="Gene3D" id="1.10.10.60">
    <property type="entry name" value="Homeodomain-like"/>
    <property type="match status" value="1"/>
</dbReference>
<organism evidence="8 9">
    <name type="scientific">Diploscapter pachys</name>
    <dbReference type="NCBI Taxonomy" id="2018661"/>
    <lineage>
        <taxon>Eukaryota</taxon>
        <taxon>Metazoa</taxon>
        <taxon>Ecdysozoa</taxon>
        <taxon>Nematoda</taxon>
        <taxon>Chromadorea</taxon>
        <taxon>Rhabditida</taxon>
        <taxon>Rhabditina</taxon>
        <taxon>Rhabditomorpha</taxon>
        <taxon>Rhabditoidea</taxon>
        <taxon>Rhabditidae</taxon>
        <taxon>Diploscapter</taxon>
    </lineage>
</organism>
<evidence type="ECO:0000256" key="4">
    <source>
        <dbReference type="ARBA" id="ARBA00023242"/>
    </source>
</evidence>
<dbReference type="InterPro" id="IPR017970">
    <property type="entry name" value="Homeobox_CS"/>
</dbReference>
<accession>A0A2A2L610</accession>
<dbReference type="InterPro" id="IPR050649">
    <property type="entry name" value="Paired_Homeobox_TFs"/>
</dbReference>